<dbReference type="GO" id="GO:0042597">
    <property type="term" value="C:periplasmic space"/>
    <property type="evidence" value="ECO:0007669"/>
    <property type="project" value="UniProtKB-SubCell"/>
</dbReference>
<evidence type="ECO:0000256" key="5">
    <source>
        <dbReference type="ARBA" id="ARBA00055538"/>
    </source>
</evidence>
<comment type="function">
    <text evidence="5">Part of a binding-protein-dependent transport system for aliphatic sulfonates. Putative binding protein.</text>
</comment>
<dbReference type="FunFam" id="3.40.190.10:FF:000050">
    <property type="entry name" value="Sulfonate ABC transporter substrate-binding protein"/>
    <property type="match status" value="1"/>
</dbReference>
<evidence type="ECO:0000256" key="6">
    <source>
        <dbReference type="ARBA" id="ARBA00070228"/>
    </source>
</evidence>
<dbReference type="InterPro" id="IPR001638">
    <property type="entry name" value="Solute-binding_3/MltF_N"/>
</dbReference>
<keyword evidence="4 7" id="KW-0732">Signal</keyword>
<evidence type="ECO:0000256" key="3">
    <source>
        <dbReference type="ARBA" id="ARBA00022448"/>
    </source>
</evidence>
<keyword evidence="3" id="KW-0813">Transport</keyword>
<dbReference type="OrthoDB" id="286202at2"/>
<comment type="subcellular location">
    <subcellularLocation>
        <location evidence="1">Periplasm</location>
    </subcellularLocation>
</comment>
<dbReference type="Pfam" id="PF09084">
    <property type="entry name" value="NMT1"/>
    <property type="match status" value="1"/>
</dbReference>
<dbReference type="AlphaFoldDB" id="A0A396SDW9"/>
<reference evidence="9 10" key="1">
    <citation type="submission" date="2018-08" db="EMBL/GenBank/DDBJ databases">
        <title>Lysinibacillus sp. YLB-03 draft genome sequence.</title>
        <authorList>
            <person name="Yu L."/>
        </authorList>
    </citation>
    <scope>NUCLEOTIDE SEQUENCE [LARGE SCALE GENOMIC DNA]</scope>
    <source>
        <strain evidence="9 10">YLB-03</strain>
    </source>
</reference>
<protein>
    <recommendedName>
        <fullName evidence="6">Putative aliphatic sulfonates-binding protein</fullName>
    </recommendedName>
</protein>
<dbReference type="SUPFAM" id="SSF53850">
    <property type="entry name" value="Periplasmic binding protein-like II"/>
    <property type="match status" value="1"/>
</dbReference>
<dbReference type="SMART" id="SM00062">
    <property type="entry name" value="PBPb"/>
    <property type="match status" value="1"/>
</dbReference>
<feature type="domain" description="Solute-binding protein family 3/N-terminal" evidence="8">
    <location>
        <begin position="36"/>
        <end position="254"/>
    </location>
</feature>
<evidence type="ECO:0000256" key="7">
    <source>
        <dbReference type="SAM" id="SignalP"/>
    </source>
</evidence>
<dbReference type="InterPro" id="IPR010067">
    <property type="entry name" value="ABC_SsuA_sub-bd"/>
</dbReference>
<comment type="caution">
    <text evidence="9">The sequence shown here is derived from an EMBL/GenBank/DDBJ whole genome shotgun (WGS) entry which is preliminary data.</text>
</comment>
<evidence type="ECO:0000256" key="2">
    <source>
        <dbReference type="ARBA" id="ARBA00010742"/>
    </source>
</evidence>
<dbReference type="PROSITE" id="PS51257">
    <property type="entry name" value="PROKAR_LIPOPROTEIN"/>
    <property type="match status" value="1"/>
</dbReference>
<accession>A0A396SDW9</accession>
<dbReference type="RefSeq" id="WP_118876308.1">
    <property type="nucleotide sequence ID" value="NZ_QWEI01000004.1"/>
</dbReference>
<dbReference type="PANTHER" id="PTHR30024">
    <property type="entry name" value="ALIPHATIC SULFONATES-BINDING PROTEIN-RELATED"/>
    <property type="match status" value="1"/>
</dbReference>
<dbReference type="Proteomes" id="UP000265692">
    <property type="component" value="Unassembled WGS sequence"/>
</dbReference>
<sequence length="330" mass="36228">MKLRFRLFSALVLLGLLVVLAGCSSNAEGNEGSQSTVRIGIQQSLSPLWIAKENGWFEEAFKELGVEVEWVEFQSGPPQFEGIAAGKLDFTDVGNTPVIGGQAADVPFKEIAVTADGMLANAILVNGDSGIKTVEDLKGKKIAVAKGSSAFGFLYQVLKKYNIDPSEVEIIQLQPDEATPAFENGSVDAWSIWEPFISIQTIRNDAEILINGKEMNLSSPSFAVARQGIIDEHPEFVSTFLEVYARAAEWRTDNKEEAIEFFSKARELEPEVVESVLNNTNYFVSPITDEFNAGQQKVADLLFELGAIEKSIDTSKAYDNEFAEKLQKGE</sequence>
<dbReference type="GO" id="GO:0042626">
    <property type="term" value="F:ATPase-coupled transmembrane transporter activity"/>
    <property type="evidence" value="ECO:0007669"/>
    <property type="project" value="InterPro"/>
</dbReference>
<organism evidence="9 10">
    <name type="scientific">Ureibacillus yapensis</name>
    <dbReference type="NCBI Taxonomy" id="2304605"/>
    <lineage>
        <taxon>Bacteria</taxon>
        <taxon>Bacillati</taxon>
        <taxon>Bacillota</taxon>
        <taxon>Bacilli</taxon>
        <taxon>Bacillales</taxon>
        <taxon>Caryophanaceae</taxon>
        <taxon>Ureibacillus</taxon>
    </lineage>
</organism>
<dbReference type="InterPro" id="IPR015168">
    <property type="entry name" value="SsuA/THI5"/>
</dbReference>
<comment type="similarity">
    <text evidence="2">Belongs to the bacterial solute-binding protein SsuA/TauA family.</text>
</comment>
<evidence type="ECO:0000259" key="8">
    <source>
        <dbReference type="SMART" id="SM00062"/>
    </source>
</evidence>
<dbReference type="EMBL" id="QWEI01000004">
    <property type="protein sequence ID" value="RHW36784.1"/>
    <property type="molecule type" value="Genomic_DNA"/>
</dbReference>
<gene>
    <name evidence="9" type="ORF">D1B33_10360</name>
</gene>
<proteinExistence type="inferred from homology"/>
<evidence type="ECO:0000256" key="4">
    <source>
        <dbReference type="ARBA" id="ARBA00022729"/>
    </source>
</evidence>
<name>A0A396SDW9_9BACL</name>
<dbReference type="NCBIfam" id="TIGR01728">
    <property type="entry name" value="SsuA_fam"/>
    <property type="match status" value="1"/>
</dbReference>
<evidence type="ECO:0000313" key="9">
    <source>
        <dbReference type="EMBL" id="RHW36784.1"/>
    </source>
</evidence>
<feature type="chain" id="PRO_5039208262" description="Putative aliphatic sulfonates-binding protein" evidence="7">
    <location>
        <begin position="22"/>
        <end position="330"/>
    </location>
</feature>
<feature type="signal peptide" evidence="7">
    <location>
        <begin position="1"/>
        <end position="21"/>
    </location>
</feature>
<keyword evidence="10" id="KW-1185">Reference proteome</keyword>
<evidence type="ECO:0000256" key="1">
    <source>
        <dbReference type="ARBA" id="ARBA00004418"/>
    </source>
</evidence>
<dbReference type="PANTHER" id="PTHR30024:SF42">
    <property type="entry name" value="ALIPHATIC SULFONATES-BINDING PROTEIN-RELATED"/>
    <property type="match status" value="1"/>
</dbReference>
<evidence type="ECO:0000313" key="10">
    <source>
        <dbReference type="Proteomes" id="UP000265692"/>
    </source>
</evidence>
<dbReference type="Gene3D" id="3.40.190.10">
    <property type="entry name" value="Periplasmic binding protein-like II"/>
    <property type="match status" value="2"/>
</dbReference>
<dbReference type="GO" id="GO:0016020">
    <property type="term" value="C:membrane"/>
    <property type="evidence" value="ECO:0007669"/>
    <property type="project" value="InterPro"/>
</dbReference>